<evidence type="ECO:0000259" key="3">
    <source>
        <dbReference type="PROSITE" id="PS50110"/>
    </source>
</evidence>
<protein>
    <submittedName>
        <fullName evidence="4">Transcriptional activator protein CzcR</fullName>
    </submittedName>
</protein>
<feature type="domain" description="Response regulatory" evidence="3">
    <location>
        <begin position="24"/>
        <end position="140"/>
    </location>
</feature>
<dbReference type="Pfam" id="PF00072">
    <property type="entry name" value="Response_reg"/>
    <property type="match status" value="1"/>
</dbReference>
<proteinExistence type="predicted"/>
<dbReference type="RefSeq" id="WP_146585374.1">
    <property type="nucleotide sequence ID" value="NZ_SJPO01000003.1"/>
</dbReference>
<dbReference type="PANTHER" id="PTHR44591">
    <property type="entry name" value="STRESS RESPONSE REGULATOR PROTEIN 1"/>
    <property type="match status" value="1"/>
</dbReference>
<evidence type="ECO:0000256" key="2">
    <source>
        <dbReference type="PROSITE-ProRule" id="PRU00169"/>
    </source>
</evidence>
<dbReference type="GO" id="GO:0000160">
    <property type="term" value="P:phosphorelay signal transduction system"/>
    <property type="evidence" value="ECO:0007669"/>
    <property type="project" value="InterPro"/>
</dbReference>
<sequence length="145" mass="15718">MASTIHLAPLVGSAAPQRPPAQPTILCIDDDPEIHTGLALRMAEYHVHVEHAYYGEQGISDALETRPDLIITDVRMPGGDGKDLIQAIRTQASTIAVPIIVLTGVRDPALRARLRSAGADAFLQKPVPVAQLIQLMETFIELRRA</sequence>
<dbReference type="InterPro" id="IPR050595">
    <property type="entry name" value="Bact_response_regulator"/>
</dbReference>
<dbReference type="InterPro" id="IPR011006">
    <property type="entry name" value="CheY-like_superfamily"/>
</dbReference>
<evidence type="ECO:0000313" key="5">
    <source>
        <dbReference type="Proteomes" id="UP000318478"/>
    </source>
</evidence>
<reference evidence="4 5" key="1">
    <citation type="submission" date="2019-02" db="EMBL/GenBank/DDBJ databases">
        <title>Deep-cultivation of Planctomycetes and their phenomic and genomic characterization uncovers novel biology.</title>
        <authorList>
            <person name="Wiegand S."/>
            <person name="Jogler M."/>
            <person name="Boedeker C."/>
            <person name="Pinto D."/>
            <person name="Vollmers J."/>
            <person name="Rivas-Marin E."/>
            <person name="Kohn T."/>
            <person name="Peeters S.H."/>
            <person name="Heuer A."/>
            <person name="Rast P."/>
            <person name="Oberbeckmann S."/>
            <person name="Bunk B."/>
            <person name="Jeske O."/>
            <person name="Meyerdierks A."/>
            <person name="Storesund J.E."/>
            <person name="Kallscheuer N."/>
            <person name="Luecker S."/>
            <person name="Lage O.M."/>
            <person name="Pohl T."/>
            <person name="Merkel B.J."/>
            <person name="Hornburger P."/>
            <person name="Mueller R.-W."/>
            <person name="Bruemmer F."/>
            <person name="Labrenz M."/>
            <person name="Spormann A.M."/>
            <person name="Op Den Camp H."/>
            <person name="Overmann J."/>
            <person name="Amann R."/>
            <person name="Jetten M.S.M."/>
            <person name="Mascher T."/>
            <person name="Medema M.H."/>
            <person name="Devos D.P."/>
            <person name="Kaster A.-K."/>
            <person name="Ovreas L."/>
            <person name="Rohde M."/>
            <person name="Galperin M.Y."/>
            <person name="Jogler C."/>
        </authorList>
    </citation>
    <scope>NUCLEOTIDE SEQUENCE [LARGE SCALE GENOMIC DNA]</scope>
    <source>
        <strain evidence="4 5">Pla123a</strain>
    </source>
</reference>
<dbReference type="Gene3D" id="3.40.50.2300">
    <property type="match status" value="1"/>
</dbReference>
<dbReference type="SUPFAM" id="SSF52172">
    <property type="entry name" value="CheY-like"/>
    <property type="match status" value="1"/>
</dbReference>
<dbReference type="OrthoDB" id="286140at2"/>
<evidence type="ECO:0000313" key="4">
    <source>
        <dbReference type="EMBL" id="TWT77663.1"/>
    </source>
</evidence>
<keyword evidence="5" id="KW-1185">Reference proteome</keyword>
<dbReference type="EMBL" id="SJPO01000003">
    <property type="protein sequence ID" value="TWT77663.1"/>
    <property type="molecule type" value="Genomic_DNA"/>
</dbReference>
<gene>
    <name evidence="4" type="primary">czcR</name>
    <name evidence="4" type="ORF">Pla123a_14590</name>
</gene>
<feature type="modified residue" description="4-aspartylphosphate" evidence="2">
    <location>
        <position position="73"/>
    </location>
</feature>
<accession>A0A5C5YSA2</accession>
<dbReference type="PROSITE" id="PS50110">
    <property type="entry name" value="RESPONSE_REGULATORY"/>
    <property type="match status" value="1"/>
</dbReference>
<dbReference type="InterPro" id="IPR001789">
    <property type="entry name" value="Sig_transdc_resp-reg_receiver"/>
</dbReference>
<dbReference type="Proteomes" id="UP000318478">
    <property type="component" value="Unassembled WGS sequence"/>
</dbReference>
<organism evidence="4 5">
    <name type="scientific">Posidoniimonas polymericola</name>
    <dbReference type="NCBI Taxonomy" id="2528002"/>
    <lineage>
        <taxon>Bacteria</taxon>
        <taxon>Pseudomonadati</taxon>
        <taxon>Planctomycetota</taxon>
        <taxon>Planctomycetia</taxon>
        <taxon>Pirellulales</taxon>
        <taxon>Lacipirellulaceae</taxon>
        <taxon>Posidoniimonas</taxon>
    </lineage>
</organism>
<name>A0A5C5YSA2_9BACT</name>
<comment type="caution">
    <text evidence="4">The sequence shown here is derived from an EMBL/GenBank/DDBJ whole genome shotgun (WGS) entry which is preliminary data.</text>
</comment>
<dbReference type="PANTHER" id="PTHR44591:SF23">
    <property type="entry name" value="CHEY SUBFAMILY"/>
    <property type="match status" value="1"/>
</dbReference>
<keyword evidence="1 2" id="KW-0597">Phosphoprotein</keyword>
<evidence type="ECO:0000256" key="1">
    <source>
        <dbReference type="ARBA" id="ARBA00022553"/>
    </source>
</evidence>
<dbReference type="AlphaFoldDB" id="A0A5C5YSA2"/>
<dbReference type="SMART" id="SM00448">
    <property type="entry name" value="REC"/>
    <property type="match status" value="1"/>
</dbReference>
<dbReference type="CDD" id="cd00156">
    <property type="entry name" value="REC"/>
    <property type="match status" value="1"/>
</dbReference>